<dbReference type="AlphaFoldDB" id="A0A6I8MGJ2"/>
<dbReference type="GO" id="GO:0033194">
    <property type="term" value="P:response to hydroperoxide"/>
    <property type="evidence" value="ECO:0007669"/>
    <property type="project" value="TreeGrafter"/>
</dbReference>
<dbReference type="Proteomes" id="UP000423525">
    <property type="component" value="Chromosome"/>
</dbReference>
<dbReference type="Pfam" id="PF03883">
    <property type="entry name" value="H2O2_YaaD"/>
    <property type="match status" value="1"/>
</dbReference>
<organism evidence="1 2">
    <name type="scientific">Corynebacterium rouxii</name>
    <dbReference type="NCBI Taxonomy" id="2719119"/>
    <lineage>
        <taxon>Bacteria</taxon>
        <taxon>Bacillati</taxon>
        <taxon>Actinomycetota</taxon>
        <taxon>Actinomycetes</taxon>
        <taxon>Mycobacteriales</taxon>
        <taxon>Corynebacteriaceae</taxon>
        <taxon>Corynebacterium</taxon>
    </lineage>
</organism>
<dbReference type="RefSeq" id="WP_155873276.1">
    <property type="nucleotide sequence ID" value="NZ_CP168248.1"/>
</dbReference>
<dbReference type="GO" id="GO:0005829">
    <property type="term" value="C:cytosol"/>
    <property type="evidence" value="ECO:0007669"/>
    <property type="project" value="TreeGrafter"/>
</dbReference>
<dbReference type="PANTHER" id="PTHR30283:SF4">
    <property type="entry name" value="PEROXIDE STRESS RESISTANCE PROTEIN YAAA"/>
    <property type="match status" value="1"/>
</dbReference>
<dbReference type="InterPro" id="IPR005583">
    <property type="entry name" value="YaaA"/>
</dbReference>
<accession>A0A6I8MGJ2</accession>
<dbReference type="KEGG" id="crf:FRC0190_01519"/>
<proteinExistence type="predicted"/>
<dbReference type="NCBIfam" id="NF002546">
    <property type="entry name" value="PRK02101.2-4"/>
    <property type="match status" value="1"/>
</dbReference>
<dbReference type="PANTHER" id="PTHR30283">
    <property type="entry name" value="PEROXIDE STRESS RESPONSE PROTEIN YAAA"/>
    <property type="match status" value="1"/>
</dbReference>
<protein>
    <submittedName>
        <fullName evidence="1">Peroxide stress protein YaaA</fullName>
    </submittedName>
</protein>
<dbReference type="EMBL" id="LR738855">
    <property type="protein sequence ID" value="VZH85566.1"/>
    <property type="molecule type" value="Genomic_DNA"/>
</dbReference>
<sequence>MLIVLPPSETKAVGGKNPAIDFDSLHFPTLNPIRKEIAHDLARLDISQAQEILKLNRKLLPEAQHNIELFHSPTMPAVLRYTGVLYNALDAVSLPNSAWEHLAIGSALFGVVMASDNIPHYRLSGTTKLPRSDASAPTLKRRWGNAISTALSETNEVILDLRSGTYQQLGQVKHAITVRVESEDSDGKRSVISHFNKHYKGQLARALLLHDATPDPAHAVQDLIVMAQECGFVVEHSKPHELTVVITNY</sequence>
<gene>
    <name evidence="1" type="ORF">FRC0190_01519</name>
</gene>
<reference evidence="1 2" key="1">
    <citation type="submission" date="2019-11" db="EMBL/GenBank/DDBJ databases">
        <authorList>
            <person name="Brisse S."/>
        </authorList>
    </citation>
    <scope>NUCLEOTIDE SEQUENCE [LARGE SCALE GENOMIC DNA]</scope>
    <source>
        <strain evidence="1">FRC0190</strain>
    </source>
</reference>
<evidence type="ECO:0000313" key="2">
    <source>
        <dbReference type="Proteomes" id="UP000423525"/>
    </source>
</evidence>
<name>A0A6I8MGJ2_9CORY</name>
<evidence type="ECO:0000313" key="1">
    <source>
        <dbReference type="EMBL" id="VZH85566.1"/>
    </source>
</evidence>